<feature type="domain" description="Citrate transporter-like" evidence="6">
    <location>
        <begin position="2"/>
        <end position="57"/>
    </location>
</feature>
<comment type="subcellular location">
    <subcellularLocation>
        <location evidence="1">Membrane</location>
        <topology evidence="1">Multi-pass membrane protein</topology>
    </subcellularLocation>
</comment>
<keyword evidence="5" id="KW-0472">Membrane</keyword>
<evidence type="ECO:0000256" key="4">
    <source>
        <dbReference type="ARBA" id="ARBA00022989"/>
    </source>
</evidence>
<keyword evidence="3" id="KW-0812">Transmembrane</keyword>
<dbReference type="InterPro" id="IPR004680">
    <property type="entry name" value="Cit_transptr-like_dom"/>
</dbReference>
<evidence type="ECO:0000313" key="8">
    <source>
        <dbReference type="Proteomes" id="UP001229355"/>
    </source>
</evidence>
<evidence type="ECO:0000256" key="1">
    <source>
        <dbReference type="ARBA" id="ARBA00004141"/>
    </source>
</evidence>
<sequence>MGRLRCDLIAVLASLAAVFSGIVPHKAALSGFGDDIVIIVASALVVSATIERSGVIEDSSIV</sequence>
<keyword evidence="8" id="KW-1185">Reference proteome</keyword>
<dbReference type="RefSeq" id="WP_280661953.1">
    <property type="nucleotide sequence ID" value="NZ_CP120374.1"/>
</dbReference>
<gene>
    <name evidence="7" type="ORF">PZN02_005326</name>
</gene>
<keyword evidence="4" id="KW-1133">Transmembrane helix</keyword>
<name>A0ABY8DGF9_9HYPH</name>
<organism evidence="7 8">
    <name type="scientific">Sinorhizobium garamanticum</name>
    <dbReference type="NCBI Taxonomy" id="680247"/>
    <lineage>
        <taxon>Bacteria</taxon>
        <taxon>Pseudomonadati</taxon>
        <taxon>Pseudomonadota</taxon>
        <taxon>Alphaproteobacteria</taxon>
        <taxon>Hyphomicrobiales</taxon>
        <taxon>Rhizobiaceae</taxon>
        <taxon>Sinorhizobium/Ensifer group</taxon>
        <taxon>Sinorhizobium</taxon>
    </lineage>
</organism>
<dbReference type="Proteomes" id="UP001229355">
    <property type="component" value="Chromosome 2"/>
</dbReference>
<proteinExistence type="predicted"/>
<keyword evidence="2" id="KW-0813">Transport</keyword>
<accession>A0ABY8DGF9</accession>
<evidence type="ECO:0000259" key="6">
    <source>
        <dbReference type="Pfam" id="PF03600"/>
    </source>
</evidence>
<evidence type="ECO:0000256" key="2">
    <source>
        <dbReference type="ARBA" id="ARBA00022448"/>
    </source>
</evidence>
<evidence type="ECO:0000256" key="3">
    <source>
        <dbReference type="ARBA" id="ARBA00022692"/>
    </source>
</evidence>
<evidence type="ECO:0000256" key="5">
    <source>
        <dbReference type="ARBA" id="ARBA00023136"/>
    </source>
</evidence>
<reference evidence="7 8" key="1">
    <citation type="submission" date="2023-03" db="EMBL/GenBank/DDBJ databases">
        <authorList>
            <person name="Kaur S."/>
            <person name="Espinosa-Saiz D."/>
            <person name="Velazquez E."/>
            <person name="Menendez E."/>
            <person name="diCenzo G.C."/>
        </authorList>
    </citation>
    <scope>NUCLEOTIDE SEQUENCE [LARGE SCALE GENOMIC DNA]</scope>
    <source>
        <strain evidence="7 8">LMG 24692</strain>
    </source>
</reference>
<evidence type="ECO:0000313" key="7">
    <source>
        <dbReference type="EMBL" id="WEX89985.1"/>
    </source>
</evidence>
<protein>
    <recommendedName>
        <fullName evidence="6">Citrate transporter-like domain-containing protein</fullName>
    </recommendedName>
</protein>
<dbReference type="EMBL" id="CP120374">
    <property type="protein sequence ID" value="WEX89985.1"/>
    <property type="molecule type" value="Genomic_DNA"/>
</dbReference>
<dbReference type="Pfam" id="PF03600">
    <property type="entry name" value="CitMHS"/>
    <property type="match status" value="1"/>
</dbReference>